<dbReference type="RefSeq" id="WP_108895008.1">
    <property type="nucleotide sequence ID" value="NZ_ONZF01000007.1"/>
</dbReference>
<dbReference type="Proteomes" id="UP000244912">
    <property type="component" value="Unassembled WGS sequence"/>
</dbReference>
<feature type="domain" description="SnoaL-like" evidence="1">
    <location>
        <begin position="9"/>
        <end position="89"/>
    </location>
</feature>
<dbReference type="AlphaFoldDB" id="A0A2R8BYH2"/>
<sequence>MKDATAFADRWAEGWNSQDLDRIMAHYADDIVFRSRKAVALTGAGEIRGKPALRAYWAAALSRQPDLHFTVDRVFAGHDMLTIAYTNHRDVPSAETLWFGADDLIVRAGACHAD</sequence>
<keyword evidence="3" id="KW-1185">Reference proteome</keyword>
<evidence type="ECO:0000259" key="1">
    <source>
        <dbReference type="Pfam" id="PF12680"/>
    </source>
</evidence>
<dbReference type="InterPro" id="IPR032710">
    <property type="entry name" value="NTF2-like_dom_sf"/>
</dbReference>
<dbReference type="EMBL" id="ONZF01000007">
    <property type="protein sequence ID" value="SPJ25211.1"/>
    <property type="molecule type" value="Genomic_DNA"/>
</dbReference>
<protein>
    <recommendedName>
        <fullName evidence="1">SnoaL-like domain-containing protein</fullName>
    </recommendedName>
</protein>
<evidence type="ECO:0000313" key="2">
    <source>
        <dbReference type="EMBL" id="SPJ25211.1"/>
    </source>
</evidence>
<evidence type="ECO:0000313" key="3">
    <source>
        <dbReference type="Proteomes" id="UP000244912"/>
    </source>
</evidence>
<dbReference type="Pfam" id="PF12680">
    <property type="entry name" value="SnoaL_2"/>
    <property type="match status" value="1"/>
</dbReference>
<name>A0A2R8BYH2_9RHOB</name>
<proteinExistence type="predicted"/>
<dbReference type="SUPFAM" id="SSF54427">
    <property type="entry name" value="NTF2-like"/>
    <property type="match status" value="1"/>
</dbReference>
<dbReference type="InterPro" id="IPR037401">
    <property type="entry name" value="SnoaL-like"/>
</dbReference>
<dbReference type="Gene3D" id="3.10.450.50">
    <property type="match status" value="1"/>
</dbReference>
<organism evidence="2 3">
    <name type="scientific">Palleronia abyssalis</name>
    <dbReference type="NCBI Taxonomy" id="1501240"/>
    <lineage>
        <taxon>Bacteria</taxon>
        <taxon>Pseudomonadati</taxon>
        <taxon>Pseudomonadota</taxon>
        <taxon>Alphaproteobacteria</taxon>
        <taxon>Rhodobacterales</taxon>
        <taxon>Roseobacteraceae</taxon>
        <taxon>Palleronia</taxon>
    </lineage>
</organism>
<gene>
    <name evidence="2" type="ORF">PAA8504_03061</name>
</gene>
<reference evidence="2 3" key="1">
    <citation type="submission" date="2018-03" db="EMBL/GenBank/DDBJ databases">
        <authorList>
            <person name="Keele B.F."/>
        </authorList>
    </citation>
    <scope>NUCLEOTIDE SEQUENCE [LARGE SCALE GENOMIC DNA]</scope>
    <source>
        <strain evidence="2 3">CECT 8504</strain>
    </source>
</reference>
<accession>A0A2R8BYH2</accession>
<dbReference type="OrthoDB" id="333383at2"/>